<feature type="region of interest" description="Disordered" evidence="1">
    <location>
        <begin position="276"/>
        <end position="298"/>
    </location>
</feature>
<evidence type="ECO:0000313" key="3">
    <source>
        <dbReference type="Proteomes" id="UP000076738"/>
    </source>
</evidence>
<organism evidence="2 3">
    <name type="scientific">Calocera viscosa (strain TUFC12733)</name>
    <dbReference type="NCBI Taxonomy" id="1330018"/>
    <lineage>
        <taxon>Eukaryota</taxon>
        <taxon>Fungi</taxon>
        <taxon>Dikarya</taxon>
        <taxon>Basidiomycota</taxon>
        <taxon>Agaricomycotina</taxon>
        <taxon>Dacrymycetes</taxon>
        <taxon>Dacrymycetales</taxon>
        <taxon>Dacrymycetaceae</taxon>
        <taxon>Calocera</taxon>
    </lineage>
</organism>
<evidence type="ECO:0000256" key="1">
    <source>
        <dbReference type="SAM" id="MobiDB-lite"/>
    </source>
</evidence>
<gene>
    <name evidence="2" type="ORF">CALVIDRAFT_563003</name>
</gene>
<sequence>MARFITDDHGILLRDKWGFPEAVLPHDLSRPVSTIPRDYEDLCEILVLSPKAARANKRQDNEILMTGNEEGSWTVATVRFQGFLKDCRVGEYGDWNGATSSCMTAINSIYVEPGSEAFADLWKCTWRVFKHVRRWVGAITHCPCVDKDGYGDMETIRCVRRVFKRTTDGHGSVLRVTGNHVLDRAALSVQRDWILEDSAVFAIRRRDGRVTRAKPAIFTDGDFVDVAVSFEVVQRPQGKFNVYLRMEHLIQLAAQDDFNASPIRYITQVQPAHTIPSARNPNTIELDDDADVDGPMLS</sequence>
<dbReference type="OrthoDB" id="3270129at2759"/>
<protein>
    <submittedName>
        <fullName evidence="2">Uncharacterized protein</fullName>
    </submittedName>
</protein>
<evidence type="ECO:0000313" key="2">
    <source>
        <dbReference type="EMBL" id="KZO97667.1"/>
    </source>
</evidence>
<reference evidence="2 3" key="1">
    <citation type="journal article" date="2016" name="Mol. Biol. Evol.">
        <title>Comparative Genomics of Early-Diverging Mushroom-Forming Fungi Provides Insights into the Origins of Lignocellulose Decay Capabilities.</title>
        <authorList>
            <person name="Nagy L.G."/>
            <person name="Riley R."/>
            <person name="Tritt A."/>
            <person name="Adam C."/>
            <person name="Daum C."/>
            <person name="Floudas D."/>
            <person name="Sun H."/>
            <person name="Yadav J.S."/>
            <person name="Pangilinan J."/>
            <person name="Larsson K.H."/>
            <person name="Matsuura K."/>
            <person name="Barry K."/>
            <person name="Labutti K."/>
            <person name="Kuo R."/>
            <person name="Ohm R.A."/>
            <person name="Bhattacharya S.S."/>
            <person name="Shirouzu T."/>
            <person name="Yoshinaga Y."/>
            <person name="Martin F.M."/>
            <person name="Grigoriev I.V."/>
            <person name="Hibbett D.S."/>
        </authorList>
    </citation>
    <scope>NUCLEOTIDE SEQUENCE [LARGE SCALE GENOMIC DNA]</scope>
    <source>
        <strain evidence="2 3">TUFC12733</strain>
    </source>
</reference>
<dbReference type="AlphaFoldDB" id="A0A167NFX7"/>
<dbReference type="EMBL" id="KV417279">
    <property type="protein sequence ID" value="KZO97667.1"/>
    <property type="molecule type" value="Genomic_DNA"/>
</dbReference>
<name>A0A167NFX7_CALVF</name>
<accession>A0A167NFX7</accession>
<proteinExistence type="predicted"/>
<keyword evidence="3" id="KW-1185">Reference proteome</keyword>
<dbReference type="Proteomes" id="UP000076738">
    <property type="component" value="Unassembled WGS sequence"/>
</dbReference>